<dbReference type="AlphaFoldDB" id="A0A3A5KAV0"/>
<dbReference type="EMBL" id="QZWZ01000027">
    <property type="protein sequence ID" value="RJT32094.1"/>
    <property type="molecule type" value="Genomic_DNA"/>
</dbReference>
<reference evidence="3 4" key="1">
    <citation type="submission" date="2018-09" db="EMBL/GenBank/DDBJ databases">
        <title>Mesorhizobium carmichaelinearum sp. nov. isolated from Carmichaelinea spp. root nodules in New Zealand.</title>
        <authorList>
            <person name="De Meyer S.E."/>
        </authorList>
    </citation>
    <scope>NUCLEOTIDE SEQUENCE [LARGE SCALE GENOMIC DNA]</scope>
    <source>
        <strain evidence="3 4">ICMP19557</strain>
    </source>
</reference>
<evidence type="ECO:0000256" key="2">
    <source>
        <dbReference type="SAM" id="SignalP"/>
    </source>
</evidence>
<proteinExistence type="predicted"/>
<gene>
    <name evidence="3" type="ORF">D3227_27210</name>
</gene>
<feature type="chain" id="PRO_5017256013" description="DUF680 domain-containing protein" evidence="2">
    <location>
        <begin position="22"/>
        <end position="96"/>
    </location>
</feature>
<sequence length="96" mass="9668">MLSRLLAASVLTAGLATAAMAQSSDVYTSHTRHRPAATNEQSMTVDPNTTSSVNVGGDVSGLNTLGNHGPVGPCASNTTGPDANAGLNVNDHYCGK</sequence>
<evidence type="ECO:0008006" key="5">
    <source>
        <dbReference type="Google" id="ProtNLM"/>
    </source>
</evidence>
<protein>
    <recommendedName>
        <fullName evidence="5">DUF680 domain-containing protein</fullName>
    </recommendedName>
</protein>
<evidence type="ECO:0000256" key="1">
    <source>
        <dbReference type="SAM" id="MobiDB-lite"/>
    </source>
</evidence>
<feature type="region of interest" description="Disordered" evidence="1">
    <location>
        <begin position="22"/>
        <end position="64"/>
    </location>
</feature>
<comment type="caution">
    <text evidence="3">The sequence shown here is derived from an EMBL/GenBank/DDBJ whole genome shotgun (WGS) entry which is preliminary data.</text>
</comment>
<name>A0A3A5KAV0_9HYPH</name>
<organism evidence="3 4">
    <name type="scientific">Mesorhizobium waimense</name>
    <dbReference type="NCBI Taxonomy" id="1300307"/>
    <lineage>
        <taxon>Bacteria</taxon>
        <taxon>Pseudomonadati</taxon>
        <taxon>Pseudomonadota</taxon>
        <taxon>Alphaproteobacteria</taxon>
        <taxon>Hyphomicrobiales</taxon>
        <taxon>Phyllobacteriaceae</taxon>
        <taxon>Mesorhizobium</taxon>
    </lineage>
</organism>
<evidence type="ECO:0000313" key="4">
    <source>
        <dbReference type="Proteomes" id="UP000272706"/>
    </source>
</evidence>
<keyword evidence="4" id="KW-1185">Reference proteome</keyword>
<dbReference type="Proteomes" id="UP000272706">
    <property type="component" value="Unassembled WGS sequence"/>
</dbReference>
<evidence type="ECO:0000313" key="3">
    <source>
        <dbReference type="EMBL" id="RJT32094.1"/>
    </source>
</evidence>
<dbReference type="RefSeq" id="WP_120017344.1">
    <property type="nucleotide sequence ID" value="NZ_QZWZ01000027.1"/>
</dbReference>
<feature type="compositionally biased region" description="Polar residues" evidence="1">
    <location>
        <begin position="38"/>
        <end position="54"/>
    </location>
</feature>
<keyword evidence="2" id="KW-0732">Signal</keyword>
<accession>A0A3A5KAV0</accession>
<dbReference type="OrthoDB" id="8086382at2"/>
<feature type="signal peptide" evidence="2">
    <location>
        <begin position="1"/>
        <end position="21"/>
    </location>
</feature>
<feature type="region of interest" description="Disordered" evidence="1">
    <location>
        <begin position="76"/>
        <end position="96"/>
    </location>
</feature>